<keyword evidence="3 8" id="KW-0819">tRNA processing</keyword>
<keyword evidence="5 8" id="KW-0378">Hydrolase</keyword>
<reference evidence="10 11" key="1">
    <citation type="submission" date="2019-08" db="EMBL/GenBank/DDBJ databases">
        <title>Bradymonadales sp. TMQ2.</title>
        <authorList>
            <person name="Liang Q."/>
        </authorList>
    </citation>
    <scope>NUCLEOTIDE SEQUENCE [LARGE SCALE GENOMIC DNA]</scope>
    <source>
        <strain evidence="10 11">TMQ2</strain>
    </source>
</reference>
<dbReference type="HAMAP" id="MF_00972">
    <property type="entry name" value="tRNA_aden_deaminase"/>
    <property type="match status" value="1"/>
</dbReference>
<keyword evidence="6 8" id="KW-0862">Zinc</keyword>
<feature type="binding site" evidence="8">
    <location>
        <position position="46"/>
    </location>
    <ligand>
        <name>Zn(2+)</name>
        <dbReference type="ChEBI" id="CHEBI:29105"/>
        <note>catalytic</note>
    </ligand>
</feature>
<evidence type="ECO:0000256" key="4">
    <source>
        <dbReference type="ARBA" id="ARBA00022723"/>
    </source>
</evidence>
<evidence type="ECO:0000313" key="10">
    <source>
        <dbReference type="EMBL" id="TXD34703.1"/>
    </source>
</evidence>
<gene>
    <name evidence="8 10" type="primary">tadA</name>
    <name evidence="10" type="ORF">FRC96_12695</name>
</gene>
<evidence type="ECO:0000256" key="7">
    <source>
        <dbReference type="ARBA" id="ARBA00048045"/>
    </source>
</evidence>
<evidence type="ECO:0000256" key="5">
    <source>
        <dbReference type="ARBA" id="ARBA00022801"/>
    </source>
</evidence>
<dbReference type="EMBL" id="VOSL01000054">
    <property type="protein sequence ID" value="TXD34703.1"/>
    <property type="molecule type" value="Genomic_DNA"/>
</dbReference>
<comment type="subunit">
    <text evidence="2 8">Homodimer.</text>
</comment>
<protein>
    <recommendedName>
        <fullName evidence="8">tRNA-specific adenosine deaminase</fullName>
        <ecNumber evidence="8">3.5.4.33</ecNumber>
    </recommendedName>
</protein>
<comment type="cofactor">
    <cofactor evidence="8">
        <name>Zn(2+)</name>
        <dbReference type="ChEBI" id="CHEBI:29105"/>
    </cofactor>
    <text evidence="8">Binds 1 zinc ion per subunit.</text>
</comment>
<dbReference type="PROSITE" id="PS00903">
    <property type="entry name" value="CYT_DCMP_DEAMINASES_1"/>
    <property type="match status" value="1"/>
</dbReference>
<dbReference type="PANTHER" id="PTHR11079">
    <property type="entry name" value="CYTOSINE DEAMINASE FAMILY MEMBER"/>
    <property type="match status" value="1"/>
</dbReference>
<dbReference type="Pfam" id="PF14437">
    <property type="entry name" value="MafB19-deam"/>
    <property type="match status" value="1"/>
</dbReference>
<comment type="catalytic activity">
    <reaction evidence="7 8">
        <text>adenosine(34) in tRNA + H2O + H(+) = inosine(34) in tRNA + NH4(+)</text>
        <dbReference type="Rhea" id="RHEA:43168"/>
        <dbReference type="Rhea" id="RHEA-COMP:10373"/>
        <dbReference type="Rhea" id="RHEA-COMP:10374"/>
        <dbReference type="ChEBI" id="CHEBI:15377"/>
        <dbReference type="ChEBI" id="CHEBI:15378"/>
        <dbReference type="ChEBI" id="CHEBI:28938"/>
        <dbReference type="ChEBI" id="CHEBI:74411"/>
        <dbReference type="ChEBI" id="CHEBI:82852"/>
        <dbReference type="EC" id="3.5.4.33"/>
    </reaction>
</comment>
<organism evidence="10 11">
    <name type="scientific">Lujinxingia vulgaris</name>
    <dbReference type="NCBI Taxonomy" id="2600176"/>
    <lineage>
        <taxon>Bacteria</taxon>
        <taxon>Deltaproteobacteria</taxon>
        <taxon>Bradymonadales</taxon>
        <taxon>Lujinxingiaceae</taxon>
        <taxon>Lujinxingia</taxon>
    </lineage>
</organism>
<feature type="domain" description="CMP/dCMP-type deaminase" evidence="9">
    <location>
        <begin position="1"/>
        <end position="122"/>
    </location>
</feature>
<dbReference type="CDD" id="cd01285">
    <property type="entry name" value="nucleoside_deaminase"/>
    <property type="match status" value="1"/>
</dbReference>
<comment type="function">
    <text evidence="8">Catalyzes the deamination of adenosine to inosine at the wobble position 34 of tRNA(Arg2).</text>
</comment>
<keyword evidence="4 8" id="KW-0479">Metal-binding</keyword>
<dbReference type="FunFam" id="3.40.140.10:FF:000005">
    <property type="entry name" value="tRNA-specific adenosine deaminase"/>
    <property type="match status" value="1"/>
</dbReference>
<evidence type="ECO:0000313" key="11">
    <source>
        <dbReference type="Proteomes" id="UP000321046"/>
    </source>
</evidence>
<feature type="binding site" evidence="8">
    <location>
        <position position="76"/>
    </location>
    <ligand>
        <name>Zn(2+)</name>
        <dbReference type="ChEBI" id="CHEBI:29105"/>
        <note>catalytic</note>
    </ligand>
</feature>
<evidence type="ECO:0000256" key="1">
    <source>
        <dbReference type="ARBA" id="ARBA00010669"/>
    </source>
</evidence>
<comment type="caution">
    <text evidence="10">The sequence shown here is derived from an EMBL/GenBank/DDBJ whole genome shotgun (WGS) entry which is preliminary data.</text>
</comment>
<accession>A0A5C6WZ24</accession>
<dbReference type="OrthoDB" id="9802676at2"/>
<dbReference type="PROSITE" id="PS51747">
    <property type="entry name" value="CYT_DCMP_DEAMINASES_2"/>
    <property type="match status" value="1"/>
</dbReference>
<dbReference type="Proteomes" id="UP000321046">
    <property type="component" value="Unassembled WGS sequence"/>
</dbReference>
<evidence type="ECO:0000256" key="8">
    <source>
        <dbReference type="HAMAP-Rule" id="MF_00972"/>
    </source>
</evidence>
<evidence type="ECO:0000256" key="2">
    <source>
        <dbReference type="ARBA" id="ARBA00011738"/>
    </source>
</evidence>
<name>A0A5C6WZ24_9DELT</name>
<evidence type="ECO:0000256" key="6">
    <source>
        <dbReference type="ARBA" id="ARBA00022833"/>
    </source>
</evidence>
<dbReference type="InterPro" id="IPR016192">
    <property type="entry name" value="APOBEC/CMP_deaminase_Zn-bd"/>
</dbReference>
<dbReference type="SUPFAM" id="SSF53927">
    <property type="entry name" value="Cytidine deaminase-like"/>
    <property type="match status" value="1"/>
</dbReference>
<feature type="active site" description="Proton donor" evidence="8">
    <location>
        <position position="48"/>
    </location>
</feature>
<dbReference type="GO" id="GO:0008270">
    <property type="term" value="F:zinc ion binding"/>
    <property type="evidence" value="ECO:0007669"/>
    <property type="project" value="UniProtKB-UniRule"/>
</dbReference>
<dbReference type="NCBIfam" id="NF008113">
    <property type="entry name" value="PRK10860.1"/>
    <property type="match status" value="1"/>
</dbReference>
<dbReference type="InterPro" id="IPR058535">
    <property type="entry name" value="MafB19-deam"/>
</dbReference>
<dbReference type="InterPro" id="IPR002125">
    <property type="entry name" value="CMP_dCMP_dom"/>
</dbReference>
<dbReference type="InterPro" id="IPR016193">
    <property type="entry name" value="Cytidine_deaminase-like"/>
</dbReference>
<sequence length="160" mass="17564">MMQALEEAERAQAEGEVPVGAVVVHKGQVIARGFNRRESWQDPTAHAELIAVRRAAEALGSWRLHECTVYVTLEPCPMCAGMLVNARVGRVVFGARDPKAGAMRSLFAMGEDPRLNHRIEVKEGVLSAACGRVLSEFFRTIREKRKAAVSEDDSSTQESS</sequence>
<dbReference type="GO" id="GO:0052717">
    <property type="term" value="F:tRNA-specific adenosine-34 deaminase activity"/>
    <property type="evidence" value="ECO:0007669"/>
    <property type="project" value="UniProtKB-UniRule"/>
</dbReference>
<dbReference type="EC" id="3.5.4.33" evidence="8"/>
<evidence type="ECO:0000259" key="9">
    <source>
        <dbReference type="PROSITE" id="PS51747"/>
    </source>
</evidence>
<proteinExistence type="inferred from homology"/>
<dbReference type="PANTHER" id="PTHR11079:SF202">
    <property type="entry name" value="TRNA-SPECIFIC ADENOSINE DEAMINASE"/>
    <property type="match status" value="1"/>
</dbReference>
<comment type="similarity">
    <text evidence="1">Belongs to the cytidine and deoxycytidylate deaminase family. ADAT2 subfamily.</text>
</comment>
<dbReference type="AlphaFoldDB" id="A0A5C6WZ24"/>
<dbReference type="GO" id="GO:0002100">
    <property type="term" value="P:tRNA wobble adenosine to inosine editing"/>
    <property type="evidence" value="ECO:0007669"/>
    <property type="project" value="UniProtKB-UniRule"/>
</dbReference>
<dbReference type="InterPro" id="IPR028883">
    <property type="entry name" value="tRNA_aden_deaminase"/>
</dbReference>
<feature type="binding site" evidence="8">
    <location>
        <position position="79"/>
    </location>
    <ligand>
        <name>Zn(2+)</name>
        <dbReference type="ChEBI" id="CHEBI:29105"/>
        <note>catalytic</note>
    </ligand>
</feature>
<evidence type="ECO:0000256" key="3">
    <source>
        <dbReference type="ARBA" id="ARBA00022694"/>
    </source>
</evidence>
<dbReference type="Gene3D" id="3.40.140.10">
    <property type="entry name" value="Cytidine Deaminase, domain 2"/>
    <property type="match status" value="1"/>
</dbReference>